<evidence type="ECO:0008006" key="3">
    <source>
        <dbReference type="Google" id="ProtNLM"/>
    </source>
</evidence>
<sequence length="103" mass="11671">MTEQILNQILDKLDEMNTRIGGLESGQAELQQITSAIRDRQEETDAKLEALSMDVHQLHGVVVAIKEEIAELNKGQQRQDRILEALAVRSLEQETDIRHLKAN</sequence>
<dbReference type="RefSeq" id="WP_120462892.1">
    <property type="nucleotide sequence ID" value="NZ_BMIW01000053.1"/>
</dbReference>
<dbReference type="Proteomes" id="UP000608420">
    <property type="component" value="Unassembled WGS sequence"/>
</dbReference>
<evidence type="ECO:0000313" key="1">
    <source>
        <dbReference type="EMBL" id="GGG18765.1"/>
    </source>
</evidence>
<protein>
    <recommendedName>
        <fullName evidence="3">Histidine kinase</fullName>
    </recommendedName>
</protein>
<comment type="caution">
    <text evidence="1">The sequence shown here is derived from an EMBL/GenBank/DDBJ whole genome shotgun (WGS) entry which is preliminary data.</text>
</comment>
<keyword evidence="2" id="KW-1185">Reference proteome</keyword>
<reference evidence="2" key="1">
    <citation type="journal article" date="2019" name="Int. J. Syst. Evol. Microbiol.">
        <title>The Global Catalogue of Microorganisms (GCM) 10K type strain sequencing project: providing services to taxonomists for standard genome sequencing and annotation.</title>
        <authorList>
            <consortium name="The Broad Institute Genomics Platform"/>
            <consortium name="The Broad Institute Genome Sequencing Center for Infectious Disease"/>
            <person name="Wu L."/>
            <person name="Ma J."/>
        </authorList>
    </citation>
    <scope>NUCLEOTIDE SEQUENCE [LARGE SCALE GENOMIC DNA]</scope>
    <source>
        <strain evidence="2">CGMCC 1.15420</strain>
    </source>
</reference>
<gene>
    <name evidence="1" type="ORF">GCM10010913_46130</name>
</gene>
<name>A0ABQ1W874_9BACL</name>
<evidence type="ECO:0000313" key="2">
    <source>
        <dbReference type="Proteomes" id="UP000608420"/>
    </source>
</evidence>
<dbReference type="EMBL" id="BMIW01000053">
    <property type="protein sequence ID" value="GGG18765.1"/>
    <property type="molecule type" value="Genomic_DNA"/>
</dbReference>
<accession>A0ABQ1W874</accession>
<proteinExistence type="predicted"/>
<organism evidence="1 2">
    <name type="scientific">Paenibacillus aceti</name>
    <dbReference type="NCBI Taxonomy" id="1820010"/>
    <lineage>
        <taxon>Bacteria</taxon>
        <taxon>Bacillati</taxon>
        <taxon>Bacillota</taxon>
        <taxon>Bacilli</taxon>
        <taxon>Bacillales</taxon>
        <taxon>Paenibacillaceae</taxon>
        <taxon>Paenibacillus</taxon>
    </lineage>
</organism>